<dbReference type="InterPro" id="IPR008928">
    <property type="entry name" value="6-hairpin_glycosidase_sf"/>
</dbReference>
<dbReference type="AlphaFoldDB" id="A0A1Q2MDN8"/>
<dbReference type="KEGG" id="pbas:SMSP2_01178"/>
<name>A0A1Q2MDN8_9BACT</name>
<evidence type="ECO:0000256" key="1">
    <source>
        <dbReference type="SAM" id="Phobius"/>
    </source>
</evidence>
<dbReference type="Proteomes" id="UP000188181">
    <property type="component" value="Chromosome"/>
</dbReference>
<dbReference type="STRING" id="1851148.SMSP2_01178"/>
<evidence type="ECO:0000313" key="3">
    <source>
        <dbReference type="Proteomes" id="UP000188181"/>
    </source>
</evidence>
<keyword evidence="3" id="KW-1185">Reference proteome</keyword>
<gene>
    <name evidence="2" type="ORF">SMSP2_01178</name>
</gene>
<sequence>MLWKKLRKKLAVQSKDSGFDSVSSLHGLLLFLLSGLAVCLLLLTVLHHLDKDKTVFQAAKVKYQTCSTYLYLWNPGGDFEFQIDMLRSYQGANIPFDEMLVRVFDPQEKLIHRQRLAFPLKKEGKPEGLSTRLKHNVSGGQKGFYTIAITGGLSSYGTFSFKTLPSLEYGILTTKNAIAPPKNGYSNSWIYVPQGAKSLKLEPVKCDFEIKDAKGKTLLKDKEGTIKISETETVWSFDADPKTWPEGFIRTLGFPVIVCPSRDFAQRLKGSTVKLSTGQIAAHRYQEQLDSLLRQKFSLGDFELEYIPEGHFTQWQDYILSEPYKYAALFTETSSVFAAINTAIESQVIDPQSPYYGGIAGIYDYYKPVHRYNSQDAGAFEMPDATNQEKFSQIAGFSPKYAAAVPAVVYSLDEPFNPLYKNRALLNRAIIASCRDLMLMDEGELTDGRGLSDYYSIFAANVRTRFIDPYVILSDEVKEIYPDIHELWTEGIQRYIDRTLHMSVSGSAHDCAQLIYSIAAFYKASGDEFYLDFLKDYIPEMFRQARDGKTYYPILYGPAPRYESIASALLSYTYKDTGIEIIKEEIEKSFSFFNYTSGIEKNGMFTGSSEFGHSWPCPWHAAPNQGGAAVIAPDAPAAAAYLSGRENHRKLAEKAISARLKSLPYKSDLIENLKDTSIAGYFSPAYNETTYYSDIPLETVKLPCEKESPVKEMIEDEFAIIRNKDYYACFYVGRPGLHSARANASPKSGMGPRTSGGISLLWLRGLRTLIASQGMDSYTHHGVVVEKEKEKQVFYGDYNSFDYTFRPEQNRLTTTGAISSTPLEYTHDYVFRDKSIEVTTTVKSSSSRSYDDVYIQLPLFTTEKDVSVELEGIDTTVTVNDADGESAVIKIYGTKDVSLQYQYKRTLAGTLYDIKQLKIQLPLSWKPGSEQTLRYMIFIDNPK</sequence>
<accession>A0A1Q2MDN8</accession>
<keyword evidence="1" id="KW-0472">Membrane</keyword>
<feature type="transmembrane region" description="Helical" evidence="1">
    <location>
        <begin position="21"/>
        <end position="46"/>
    </location>
</feature>
<organism evidence="2 3">
    <name type="scientific">Limihaloglobus sulfuriphilus</name>
    <dbReference type="NCBI Taxonomy" id="1851148"/>
    <lineage>
        <taxon>Bacteria</taxon>
        <taxon>Pseudomonadati</taxon>
        <taxon>Planctomycetota</taxon>
        <taxon>Phycisphaerae</taxon>
        <taxon>Sedimentisphaerales</taxon>
        <taxon>Sedimentisphaeraceae</taxon>
        <taxon>Limihaloglobus</taxon>
    </lineage>
</organism>
<evidence type="ECO:0008006" key="4">
    <source>
        <dbReference type="Google" id="ProtNLM"/>
    </source>
</evidence>
<dbReference type="RefSeq" id="WP_146683052.1">
    <property type="nucleotide sequence ID" value="NZ_CP019646.1"/>
</dbReference>
<proteinExistence type="predicted"/>
<dbReference type="SUPFAM" id="SSF48208">
    <property type="entry name" value="Six-hairpin glycosidases"/>
    <property type="match status" value="1"/>
</dbReference>
<reference evidence="3" key="1">
    <citation type="submission" date="2017-02" db="EMBL/GenBank/DDBJ databases">
        <title>Comparative genomics and description of representatives of a novel lineage of planctomycetes thriving in anoxic sediments.</title>
        <authorList>
            <person name="Spring S."/>
            <person name="Bunk B."/>
            <person name="Sproer C."/>
        </authorList>
    </citation>
    <scope>NUCLEOTIDE SEQUENCE [LARGE SCALE GENOMIC DNA]</scope>
    <source>
        <strain evidence="3">SM-Chi-D1</strain>
    </source>
</reference>
<dbReference type="GO" id="GO:0005975">
    <property type="term" value="P:carbohydrate metabolic process"/>
    <property type="evidence" value="ECO:0007669"/>
    <property type="project" value="InterPro"/>
</dbReference>
<keyword evidence="1" id="KW-1133">Transmembrane helix</keyword>
<protein>
    <recommendedName>
        <fullName evidence="4">Heparinase II/III-like protein</fullName>
    </recommendedName>
</protein>
<dbReference type="EMBL" id="CP019646">
    <property type="protein sequence ID" value="AQQ70816.1"/>
    <property type="molecule type" value="Genomic_DNA"/>
</dbReference>
<evidence type="ECO:0000313" key="2">
    <source>
        <dbReference type="EMBL" id="AQQ70816.1"/>
    </source>
</evidence>
<keyword evidence="1" id="KW-0812">Transmembrane</keyword>